<evidence type="ECO:0000313" key="2">
    <source>
        <dbReference type="Proteomes" id="UP000198806"/>
    </source>
</evidence>
<protein>
    <submittedName>
        <fullName evidence="1">Uncharacterized protein</fullName>
    </submittedName>
</protein>
<evidence type="ECO:0000313" key="1">
    <source>
        <dbReference type="EMBL" id="SFO30329.1"/>
    </source>
</evidence>
<dbReference type="EMBL" id="FOWD01000017">
    <property type="protein sequence ID" value="SFO30329.1"/>
    <property type="molecule type" value="Genomic_DNA"/>
</dbReference>
<organism evidence="1 2">
    <name type="scientific">Anaerocolumna aminovalerica</name>
    <dbReference type="NCBI Taxonomy" id="1527"/>
    <lineage>
        <taxon>Bacteria</taxon>
        <taxon>Bacillati</taxon>
        <taxon>Bacillota</taxon>
        <taxon>Clostridia</taxon>
        <taxon>Lachnospirales</taxon>
        <taxon>Lachnospiraceae</taxon>
        <taxon>Anaerocolumna</taxon>
    </lineage>
</organism>
<sequence>MKWNYFFLSPFVLTKSDFSIELLKHDENNKMNRSVQRYSYDKN</sequence>
<dbReference type="STRING" id="1527.SAMN04489757_11727"/>
<dbReference type="AlphaFoldDB" id="A0A1I5G363"/>
<accession>A0A1I5G363</accession>
<keyword evidence="2" id="KW-1185">Reference proteome</keyword>
<name>A0A1I5G363_9FIRM</name>
<reference evidence="1 2" key="1">
    <citation type="submission" date="2016-10" db="EMBL/GenBank/DDBJ databases">
        <authorList>
            <person name="de Groot N.N."/>
        </authorList>
    </citation>
    <scope>NUCLEOTIDE SEQUENCE [LARGE SCALE GENOMIC DNA]</scope>
    <source>
        <strain evidence="1 2">DSM 1283</strain>
    </source>
</reference>
<proteinExistence type="predicted"/>
<dbReference type="Proteomes" id="UP000198806">
    <property type="component" value="Unassembled WGS sequence"/>
</dbReference>
<gene>
    <name evidence="1" type="ORF">SAMN04489757_11727</name>
</gene>